<dbReference type="EMBL" id="VNJK01000001">
    <property type="protein sequence ID" value="TVX92615.1"/>
    <property type="molecule type" value="Genomic_DNA"/>
</dbReference>
<reference evidence="3 4" key="1">
    <citation type="submission" date="2019-07" db="EMBL/GenBank/DDBJ databases">
        <authorList>
            <person name="Kim J."/>
        </authorList>
    </citation>
    <scope>NUCLEOTIDE SEQUENCE [LARGE SCALE GENOMIC DNA]</scope>
    <source>
        <strain evidence="3 4">N4</strain>
    </source>
</reference>
<feature type="domain" description="SCP" evidence="1">
    <location>
        <begin position="237"/>
        <end position="352"/>
    </location>
</feature>
<evidence type="ECO:0000259" key="2">
    <source>
        <dbReference type="Pfam" id="PF14504"/>
    </source>
</evidence>
<evidence type="ECO:0000259" key="1">
    <source>
        <dbReference type="Pfam" id="PF00188"/>
    </source>
</evidence>
<keyword evidence="4" id="KW-1185">Reference proteome</keyword>
<protein>
    <submittedName>
        <fullName evidence="3">Copper amine oxidase</fullName>
    </submittedName>
</protein>
<dbReference type="OrthoDB" id="9783944at2"/>
<dbReference type="InterPro" id="IPR029410">
    <property type="entry name" value="CAP_assoc"/>
</dbReference>
<dbReference type="PANTHER" id="PTHR31157">
    <property type="entry name" value="SCP DOMAIN-CONTAINING PROTEIN"/>
    <property type="match status" value="1"/>
</dbReference>
<accession>A0A559IYA1</accession>
<organism evidence="3 4">
    <name type="scientific">Paenibacillus agilis</name>
    <dbReference type="NCBI Taxonomy" id="3020863"/>
    <lineage>
        <taxon>Bacteria</taxon>
        <taxon>Bacillati</taxon>
        <taxon>Bacillota</taxon>
        <taxon>Bacilli</taxon>
        <taxon>Bacillales</taxon>
        <taxon>Paenibacillaceae</taxon>
        <taxon>Paenibacillus</taxon>
    </lineage>
</organism>
<feature type="domain" description="CAP-associated" evidence="2">
    <location>
        <begin position="84"/>
        <end position="219"/>
    </location>
</feature>
<evidence type="ECO:0000313" key="3">
    <source>
        <dbReference type="EMBL" id="TVX92615.1"/>
    </source>
</evidence>
<dbReference type="SUPFAM" id="SSF55797">
    <property type="entry name" value="PR-1-like"/>
    <property type="match status" value="1"/>
</dbReference>
<dbReference type="InterPro" id="IPR035940">
    <property type="entry name" value="CAP_sf"/>
</dbReference>
<dbReference type="Gene3D" id="3.40.33.10">
    <property type="entry name" value="CAP"/>
    <property type="match status" value="1"/>
</dbReference>
<comment type="caution">
    <text evidence="3">The sequence shown here is derived from an EMBL/GenBank/DDBJ whole genome shotgun (WGS) entry which is preliminary data.</text>
</comment>
<dbReference type="InterPro" id="IPR014044">
    <property type="entry name" value="CAP_dom"/>
</dbReference>
<name>A0A559IYA1_9BACL</name>
<dbReference type="Proteomes" id="UP000318102">
    <property type="component" value="Unassembled WGS sequence"/>
</dbReference>
<dbReference type="Pfam" id="PF00188">
    <property type="entry name" value="CAP"/>
    <property type="match status" value="1"/>
</dbReference>
<gene>
    <name evidence="3" type="ORF">FPZ44_05870</name>
</gene>
<dbReference type="Pfam" id="PF14504">
    <property type="entry name" value="CAP_assoc_N"/>
    <property type="match status" value="1"/>
</dbReference>
<evidence type="ECO:0000313" key="4">
    <source>
        <dbReference type="Proteomes" id="UP000318102"/>
    </source>
</evidence>
<dbReference type="AlphaFoldDB" id="A0A559IYA1"/>
<dbReference type="PANTHER" id="PTHR31157:SF1">
    <property type="entry name" value="SCP DOMAIN-CONTAINING PROTEIN"/>
    <property type="match status" value="1"/>
</dbReference>
<sequence length="355" mass="39763">MHANRRGTSMEQPRQMKQMRFKNKVAAILAFTLLSGTALLYSNSTINSIEAAAVPASNLAVNYNANKAVSKTAAREITMQGISIGMTEAQLVKKLGQPARKDMSEYGFKWYIYNKDYKKYLQVGVSNGKVVALYSNSTGWTSKKGIKVGTSRTQVEKLYGKPIKEIKKGNTIYRYNHVPNSAIYAVDNTYTTVFYDKHRKNIVTAVQVIDKQTELAFKSFHGKPSKELQQSFERQLLDLANAFRVQMGKKPFKADANIANTARKHSQDMSKRDFFDHKNPDGKSPFDRMDDDNIEYTAAAENIAAGQTSAIIAHEGWINSLGHRENIVGDFARLGVGVAFGGDMEVYYTQNFYTP</sequence>
<dbReference type="CDD" id="cd05379">
    <property type="entry name" value="CAP_bacterial"/>
    <property type="match status" value="1"/>
</dbReference>
<proteinExistence type="predicted"/>